<reference evidence="2 3" key="1">
    <citation type="submission" date="2019-07" db="EMBL/GenBank/DDBJ databases">
        <title>Novel species isolated from glacier.</title>
        <authorList>
            <person name="Liu Q."/>
            <person name="Xin Y.-H."/>
        </authorList>
    </citation>
    <scope>NUCLEOTIDE SEQUENCE [LARGE SCALE GENOMIC DNA]</scope>
    <source>
        <strain evidence="2 3">LB1R16</strain>
    </source>
</reference>
<sequence length="211" mass="22101">MIRQLPRALAVAVALSAGVAAAATATTPYVVMSPEARRVVDWVVASRDNGGNAFIVVDKANARLMLFDASGMVRATTPVLLGLARGDDSPPGIGTRKLSAIAPAERITPAGRFVLEAGKNMAGKDIVWIDYDAAVSLHRASDRKPGMGARSRVERLGSTTAAEKRVSLGCVNVATAFYDSFIQPTFGHAPGIAYILPETRSAAAEFAIPPV</sequence>
<proteinExistence type="predicted"/>
<keyword evidence="1" id="KW-0732">Signal</keyword>
<evidence type="ECO:0000313" key="3">
    <source>
        <dbReference type="Proteomes" id="UP000317894"/>
    </source>
</evidence>
<evidence type="ECO:0000256" key="1">
    <source>
        <dbReference type="SAM" id="SignalP"/>
    </source>
</evidence>
<accession>A0A552UG83</accession>
<dbReference type="OrthoDB" id="7202732at2"/>
<feature type="signal peptide" evidence="1">
    <location>
        <begin position="1"/>
        <end position="22"/>
    </location>
</feature>
<evidence type="ECO:0000313" key="2">
    <source>
        <dbReference type="EMBL" id="TRW17201.1"/>
    </source>
</evidence>
<dbReference type="EMBL" id="VJWA01000001">
    <property type="protein sequence ID" value="TRW17201.1"/>
    <property type="molecule type" value="Genomic_DNA"/>
</dbReference>
<feature type="chain" id="PRO_5022225422" evidence="1">
    <location>
        <begin position="23"/>
        <end position="211"/>
    </location>
</feature>
<protein>
    <submittedName>
        <fullName evidence="2">Murein L,D-transpeptidase</fullName>
    </submittedName>
</protein>
<gene>
    <name evidence="2" type="ORF">FMM06_03095</name>
</gene>
<dbReference type="Proteomes" id="UP000317894">
    <property type="component" value="Unassembled WGS sequence"/>
</dbReference>
<organism evidence="2 3">
    <name type="scientific">Glacieibacterium frigidum</name>
    <dbReference type="NCBI Taxonomy" id="2593303"/>
    <lineage>
        <taxon>Bacteria</taxon>
        <taxon>Pseudomonadati</taxon>
        <taxon>Pseudomonadota</taxon>
        <taxon>Alphaproteobacteria</taxon>
        <taxon>Sphingomonadales</taxon>
        <taxon>Sphingosinicellaceae</taxon>
        <taxon>Glacieibacterium</taxon>
    </lineage>
</organism>
<dbReference type="AlphaFoldDB" id="A0A552UG83"/>
<name>A0A552UG83_9SPHN</name>
<comment type="caution">
    <text evidence="2">The sequence shown here is derived from an EMBL/GenBank/DDBJ whole genome shotgun (WGS) entry which is preliminary data.</text>
</comment>
<keyword evidence="3" id="KW-1185">Reference proteome</keyword>